<keyword evidence="2" id="KW-0472">Membrane</keyword>
<dbReference type="AlphaFoldDB" id="A0AAV3X7U1"/>
<evidence type="ECO:0000256" key="1">
    <source>
        <dbReference type="SAM" id="MobiDB-lite"/>
    </source>
</evidence>
<dbReference type="InterPro" id="IPR041916">
    <property type="entry name" value="Anti_sigma_zinc_sf"/>
</dbReference>
<dbReference type="Gene3D" id="1.10.10.1320">
    <property type="entry name" value="Anti-sigma factor, zinc-finger domain"/>
    <property type="match status" value="1"/>
</dbReference>
<evidence type="ECO:0000313" key="5">
    <source>
        <dbReference type="Proteomes" id="UP001050975"/>
    </source>
</evidence>
<feature type="transmembrane region" description="Helical" evidence="2">
    <location>
        <begin position="113"/>
        <end position="133"/>
    </location>
</feature>
<dbReference type="Pfam" id="PF13490">
    <property type="entry name" value="zf-HC2"/>
    <property type="match status" value="1"/>
</dbReference>
<dbReference type="InterPro" id="IPR027383">
    <property type="entry name" value="Znf_put"/>
</dbReference>
<feature type="region of interest" description="Disordered" evidence="1">
    <location>
        <begin position="1"/>
        <end position="31"/>
    </location>
</feature>
<gene>
    <name evidence="4" type="ORF">MiSe_14530</name>
</gene>
<name>A0AAV3X7U1_9CYAN</name>
<keyword evidence="2 4" id="KW-0812">Transmembrane</keyword>
<sequence length="191" mass="21056">MTPEFESHKNLSSHSFEDLPSPKVENSPLGTLDMQKRDRFELLSAYLDGEVTAAERRQVQEWLDTDPQVQRLYNRLLKLRQTLTTMSAPQAVPVQQTVDAVFAKLDRRRPTRALRWGGVAIAALFVGALATVLPGRNSFSPQLAQSPTPTAEPLMVALNEPLVYIPKAAVASPVKSLPHSSTAPSHGKELH</sequence>
<dbReference type="RefSeq" id="WP_226576827.1">
    <property type="nucleotide sequence ID" value="NZ_BLAY01000016.1"/>
</dbReference>
<keyword evidence="2" id="KW-1133">Transmembrane helix</keyword>
<evidence type="ECO:0000256" key="2">
    <source>
        <dbReference type="SAM" id="Phobius"/>
    </source>
</evidence>
<proteinExistence type="predicted"/>
<organism evidence="4 5">
    <name type="scientific">Microseira wollei NIES-4236</name>
    <dbReference type="NCBI Taxonomy" id="2530354"/>
    <lineage>
        <taxon>Bacteria</taxon>
        <taxon>Bacillati</taxon>
        <taxon>Cyanobacteriota</taxon>
        <taxon>Cyanophyceae</taxon>
        <taxon>Oscillatoriophycideae</taxon>
        <taxon>Aerosakkonematales</taxon>
        <taxon>Aerosakkonemataceae</taxon>
        <taxon>Microseira</taxon>
    </lineage>
</organism>
<evidence type="ECO:0000259" key="3">
    <source>
        <dbReference type="Pfam" id="PF13490"/>
    </source>
</evidence>
<feature type="domain" description="Putative zinc-finger" evidence="3">
    <location>
        <begin position="41"/>
        <end position="61"/>
    </location>
</feature>
<evidence type="ECO:0000313" key="4">
    <source>
        <dbReference type="EMBL" id="GET36701.1"/>
    </source>
</evidence>
<protein>
    <submittedName>
        <fullName evidence="4">Transmembrane transcriptional regulator (Anti-sigma factor)</fullName>
    </submittedName>
</protein>
<reference evidence="4" key="1">
    <citation type="submission" date="2019-10" db="EMBL/GenBank/DDBJ databases">
        <title>Draft genome sequece of Microseira wollei NIES-4236.</title>
        <authorList>
            <person name="Yamaguchi H."/>
            <person name="Suzuki S."/>
            <person name="Kawachi M."/>
        </authorList>
    </citation>
    <scope>NUCLEOTIDE SEQUENCE</scope>
    <source>
        <strain evidence="4">NIES-4236</strain>
    </source>
</reference>
<dbReference type="EMBL" id="BLAY01000016">
    <property type="protein sequence ID" value="GET36701.1"/>
    <property type="molecule type" value="Genomic_DNA"/>
</dbReference>
<dbReference type="Proteomes" id="UP001050975">
    <property type="component" value="Unassembled WGS sequence"/>
</dbReference>
<accession>A0AAV3X7U1</accession>
<keyword evidence="5" id="KW-1185">Reference proteome</keyword>
<comment type="caution">
    <text evidence="4">The sequence shown here is derived from an EMBL/GenBank/DDBJ whole genome shotgun (WGS) entry which is preliminary data.</text>
</comment>